<protein>
    <submittedName>
        <fullName evidence="2">8522_t:CDS:1</fullName>
    </submittedName>
</protein>
<organism evidence="2 3">
    <name type="scientific">Paraglomus brasilianum</name>
    <dbReference type="NCBI Taxonomy" id="144538"/>
    <lineage>
        <taxon>Eukaryota</taxon>
        <taxon>Fungi</taxon>
        <taxon>Fungi incertae sedis</taxon>
        <taxon>Mucoromycota</taxon>
        <taxon>Glomeromycotina</taxon>
        <taxon>Glomeromycetes</taxon>
        <taxon>Paraglomerales</taxon>
        <taxon>Paraglomeraceae</taxon>
        <taxon>Paraglomus</taxon>
    </lineage>
</organism>
<comment type="caution">
    <text evidence="2">The sequence shown here is derived from an EMBL/GenBank/DDBJ whole genome shotgun (WGS) entry which is preliminary data.</text>
</comment>
<evidence type="ECO:0000313" key="3">
    <source>
        <dbReference type="Proteomes" id="UP000789739"/>
    </source>
</evidence>
<proteinExistence type="predicted"/>
<gene>
    <name evidence="2" type="ORF">PBRASI_LOCUS1770</name>
</gene>
<reference evidence="2" key="1">
    <citation type="submission" date="2021-06" db="EMBL/GenBank/DDBJ databases">
        <authorList>
            <person name="Kallberg Y."/>
            <person name="Tangrot J."/>
            <person name="Rosling A."/>
        </authorList>
    </citation>
    <scope>NUCLEOTIDE SEQUENCE</scope>
    <source>
        <strain evidence="2">BR232B</strain>
    </source>
</reference>
<name>A0A9N8WFA9_9GLOM</name>
<sequence length="95" mass="10841">MHQMFNETFSFFLSEAKFIIVNISTMQRIFFREKPMSDQNSSGDSLNKSQKGSTSQGTIKQGYPTISGPPFCAEPEEISENQNENTYTTKMKIKE</sequence>
<feature type="compositionally biased region" description="Polar residues" evidence="1">
    <location>
        <begin position="80"/>
        <end position="89"/>
    </location>
</feature>
<accession>A0A9N8WFA9</accession>
<dbReference type="EMBL" id="CAJVPI010000123">
    <property type="protein sequence ID" value="CAG8484719.1"/>
    <property type="molecule type" value="Genomic_DNA"/>
</dbReference>
<keyword evidence="3" id="KW-1185">Reference proteome</keyword>
<dbReference type="Proteomes" id="UP000789739">
    <property type="component" value="Unassembled WGS sequence"/>
</dbReference>
<evidence type="ECO:0000256" key="1">
    <source>
        <dbReference type="SAM" id="MobiDB-lite"/>
    </source>
</evidence>
<evidence type="ECO:0000313" key="2">
    <source>
        <dbReference type="EMBL" id="CAG8484719.1"/>
    </source>
</evidence>
<feature type="region of interest" description="Disordered" evidence="1">
    <location>
        <begin position="34"/>
        <end position="95"/>
    </location>
</feature>
<feature type="compositionally biased region" description="Polar residues" evidence="1">
    <location>
        <begin position="37"/>
        <end position="59"/>
    </location>
</feature>
<dbReference type="AlphaFoldDB" id="A0A9N8WFA9"/>